<evidence type="ECO:0000256" key="1">
    <source>
        <dbReference type="SAM" id="Phobius"/>
    </source>
</evidence>
<feature type="transmembrane region" description="Helical" evidence="1">
    <location>
        <begin position="20"/>
        <end position="39"/>
    </location>
</feature>
<dbReference type="RefSeq" id="WP_116495452.1">
    <property type="nucleotide sequence ID" value="NZ_QENZ01000003.1"/>
</dbReference>
<dbReference type="AlphaFoldDB" id="A0A7L4UQU4"/>
<dbReference type="OrthoDB" id="998157at2"/>
<dbReference type="EMBL" id="QENZ01000003">
    <property type="protein sequence ID" value="PVX51882.1"/>
    <property type="molecule type" value="Genomic_DNA"/>
</dbReference>
<feature type="transmembrane region" description="Helical" evidence="1">
    <location>
        <begin position="63"/>
        <end position="82"/>
    </location>
</feature>
<keyword evidence="3" id="KW-1185">Reference proteome</keyword>
<evidence type="ECO:0000313" key="2">
    <source>
        <dbReference type="EMBL" id="PVX51882.1"/>
    </source>
</evidence>
<proteinExistence type="predicted"/>
<name>A0A7L4UQU4_BALHA</name>
<sequence>MMNWKLLFNPFQKIETNTLLIIGGLLFLIGSFFAFYFGFTFDGVLDLHTVGEISLLNAFKQNAINIVILWLLLLGLGLFINAKTRWNDVLVSVLIFRIPFYLMILLSSIPFIKNTLNEFANSLKIGKEFQFEIENILIISGYSMVSLALLVYAIILLFNGFKTATNAKGWRHYLSFALVLIVSEVITKFII</sequence>
<gene>
    <name evidence="2" type="ORF">C7377_0173</name>
</gene>
<accession>A0A7L4UQU4</accession>
<dbReference type="Proteomes" id="UP000251835">
    <property type="component" value="Unassembled WGS sequence"/>
</dbReference>
<feature type="transmembrane region" description="Helical" evidence="1">
    <location>
        <begin position="89"/>
        <end position="112"/>
    </location>
</feature>
<feature type="transmembrane region" description="Helical" evidence="1">
    <location>
        <begin position="136"/>
        <end position="158"/>
    </location>
</feature>
<evidence type="ECO:0008006" key="4">
    <source>
        <dbReference type="Google" id="ProtNLM"/>
    </source>
</evidence>
<organism evidence="2 3">
    <name type="scientific">Balneicella halophila</name>
    <dbReference type="NCBI Taxonomy" id="1537566"/>
    <lineage>
        <taxon>Bacteria</taxon>
        <taxon>Pseudomonadati</taxon>
        <taxon>Bacteroidota</taxon>
        <taxon>Bacteroidia</taxon>
        <taxon>Bacteroidales</taxon>
        <taxon>Balneicellaceae</taxon>
        <taxon>Balneicella</taxon>
    </lineage>
</organism>
<evidence type="ECO:0000313" key="3">
    <source>
        <dbReference type="Proteomes" id="UP000251835"/>
    </source>
</evidence>
<protein>
    <recommendedName>
        <fullName evidence="4">Yip1 domain-containing protein</fullName>
    </recommendedName>
</protein>
<reference evidence="2 3" key="1">
    <citation type="submission" date="2018-05" db="EMBL/GenBank/DDBJ databases">
        <title>Genomic Encyclopedia of Type Strains, Phase IV (KMG-IV): sequencing the most valuable type-strain genomes for metagenomic binning, comparative biology and taxonomic classification.</title>
        <authorList>
            <person name="Goeker M."/>
        </authorList>
    </citation>
    <scope>NUCLEOTIDE SEQUENCE [LARGE SCALE GENOMIC DNA]</scope>
    <source>
        <strain evidence="2 3">DSM 28579</strain>
    </source>
</reference>
<keyword evidence="1" id="KW-0812">Transmembrane</keyword>
<keyword evidence="1" id="KW-0472">Membrane</keyword>
<comment type="caution">
    <text evidence="2">The sequence shown here is derived from an EMBL/GenBank/DDBJ whole genome shotgun (WGS) entry which is preliminary data.</text>
</comment>
<keyword evidence="1" id="KW-1133">Transmembrane helix</keyword>